<dbReference type="PANTHER" id="PTHR24006">
    <property type="entry name" value="UBIQUITIN CARBOXYL-TERMINAL HYDROLASE"/>
    <property type="match status" value="1"/>
</dbReference>
<proteinExistence type="predicted"/>
<dbReference type="STRING" id="361077.A0A151ZER5"/>
<dbReference type="Gene3D" id="3.90.70.10">
    <property type="entry name" value="Cysteine proteinases"/>
    <property type="match status" value="1"/>
</dbReference>
<keyword evidence="4" id="KW-1185">Reference proteome</keyword>
<name>A0A151ZER5_TIELA</name>
<dbReference type="GO" id="GO:0005634">
    <property type="term" value="C:nucleus"/>
    <property type="evidence" value="ECO:0007669"/>
    <property type="project" value="TreeGrafter"/>
</dbReference>
<gene>
    <name evidence="3" type="ORF">DLAC_06394</name>
</gene>
<evidence type="ECO:0000259" key="2">
    <source>
        <dbReference type="PROSITE" id="PS50235"/>
    </source>
</evidence>
<feature type="coiled-coil region" evidence="1">
    <location>
        <begin position="104"/>
        <end position="145"/>
    </location>
</feature>
<dbReference type="InterPro" id="IPR050164">
    <property type="entry name" value="Peptidase_C19"/>
</dbReference>
<dbReference type="GO" id="GO:0004843">
    <property type="term" value="F:cysteine-type deubiquitinase activity"/>
    <property type="evidence" value="ECO:0007669"/>
    <property type="project" value="InterPro"/>
</dbReference>
<dbReference type="PROSITE" id="PS50235">
    <property type="entry name" value="USP_3"/>
    <property type="match status" value="1"/>
</dbReference>
<evidence type="ECO:0000313" key="3">
    <source>
        <dbReference type="EMBL" id="KYQ92415.1"/>
    </source>
</evidence>
<accession>A0A151ZER5</accession>
<reference evidence="3 4" key="1">
    <citation type="submission" date="2015-12" db="EMBL/GenBank/DDBJ databases">
        <title>Dictyostelia acquired genes for synthesis and detection of signals that induce cell-type specialization by lateral gene transfer from prokaryotes.</title>
        <authorList>
            <person name="Gloeckner G."/>
            <person name="Schaap P."/>
        </authorList>
    </citation>
    <scope>NUCLEOTIDE SEQUENCE [LARGE SCALE GENOMIC DNA]</scope>
    <source>
        <strain evidence="3 4">TK</strain>
    </source>
</reference>
<dbReference type="Proteomes" id="UP000076078">
    <property type="component" value="Unassembled WGS sequence"/>
</dbReference>
<evidence type="ECO:0000256" key="1">
    <source>
        <dbReference type="SAM" id="Coils"/>
    </source>
</evidence>
<dbReference type="GO" id="GO:0016579">
    <property type="term" value="P:protein deubiquitination"/>
    <property type="evidence" value="ECO:0007669"/>
    <property type="project" value="InterPro"/>
</dbReference>
<protein>
    <submittedName>
        <fullName evidence="3">Peptidase C19 family protein</fullName>
    </submittedName>
</protein>
<dbReference type="InParanoid" id="A0A151ZER5"/>
<dbReference type="GO" id="GO:0005829">
    <property type="term" value="C:cytosol"/>
    <property type="evidence" value="ECO:0007669"/>
    <property type="project" value="TreeGrafter"/>
</dbReference>
<sequence>MKYLAISSTVIVSAVVLYYSKDYISNHFNTIYSKYKKNFSKQNNNEIIENNNKQENNNTQNILKDSTELNRSTDLVVSSHDSSFSTSSLICSNIESGSELSTLFDANQLALDQLKKENQELLGQVELLKASNEDLQDKNQFMKELCLELVIEQMETKAIQSTPVSPVPLVPIITKCPIDFSKLFVESRKRYSVGLKNIGLTCYQNTSVQILFHTLPFRNYVLVGMDRSVMSLLVNSKDSYENTDKFIELYQLKCNSMPLYPLFSSLQETFIQMVLSKDSSVGLDTIRKYLKPQYSGKTQECACEFMMYLLNSLESTHLAIKQEEQDQERDELMEEAKDPMESDEIFARYLEKVPETNFIREIFGIKKHKEFKCSKCFNNVTKCTEDQLQLYVPIYNGSPKSLSEMVIDSQFQIEKMSNESCQNPLCKSKGFIHGSTVITHSPKCLVVQLQRVVTNSLGYSFVNRRPLKECMTVQLPVTKNSEDGSSFIQSLKCYQLYAVGVHQGTQNSGHWYSYCKTSGSQSAPWFKFNDHNVNQIIGNYEYESMVQDIQSNGTIYFFTKVIHNQDDLVEFGNWLI</sequence>
<feature type="domain" description="USP" evidence="2">
    <location>
        <begin position="193"/>
        <end position="561"/>
    </location>
</feature>
<dbReference type="InterPro" id="IPR038765">
    <property type="entry name" value="Papain-like_cys_pep_sf"/>
</dbReference>
<dbReference type="EMBL" id="LODT01000029">
    <property type="protein sequence ID" value="KYQ92415.1"/>
    <property type="molecule type" value="Genomic_DNA"/>
</dbReference>
<dbReference type="InterPro" id="IPR028889">
    <property type="entry name" value="USP"/>
</dbReference>
<dbReference type="CDD" id="cd02257">
    <property type="entry name" value="Peptidase_C19"/>
    <property type="match status" value="1"/>
</dbReference>
<organism evidence="3 4">
    <name type="scientific">Tieghemostelium lacteum</name>
    <name type="common">Slime mold</name>
    <name type="synonym">Dictyostelium lacteum</name>
    <dbReference type="NCBI Taxonomy" id="361077"/>
    <lineage>
        <taxon>Eukaryota</taxon>
        <taxon>Amoebozoa</taxon>
        <taxon>Evosea</taxon>
        <taxon>Eumycetozoa</taxon>
        <taxon>Dictyostelia</taxon>
        <taxon>Dictyosteliales</taxon>
        <taxon>Raperosteliaceae</taxon>
        <taxon>Tieghemostelium</taxon>
    </lineage>
</organism>
<dbReference type="Pfam" id="PF00443">
    <property type="entry name" value="UCH"/>
    <property type="match status" value="1"/>
</dbReference>
<evidence type="ECO:0000313" key="4">
    <source>
        <dbReference type="Proteomes" id="UP000076078"/>
    </source>
</evidence>
<dbReference type="AlphaFoldDB" id="A0A151ZER5"/>
<dbReference type="SUPFAM" id="SSF54001">
    <property type="entry name" value="Cysteine proteinases"/>
    <property type="match status" value="1"/>
</dbReference>
<keyword evidence="1" id="KW-0175">Coiled coil</keyword>
<dbReference type="OrthoDB" id="420187at2759"/>
<comment type="caution">
    <text evidence="3">The sequence shown here is derived from an EMBL/GenBank/DDBJ whole genome shotgun (WGS) entry which is preliminary data.</text>
</comment>
<dbReference type="InterPro" id="IPR001394">
    <property type="entry name" value="Peptidase_C19_UCH"/>
</dbReference>